<keyword evidence="2" id="KW-1003">Cell membrane</keyword>
<dbReference type="PRINTS" id="PR00758">
    <property type="entry name" value="ARSENICPUMP"/>
</dbReference>
<keyword evidence="3 6" id="KW-0812">Transmembrane</keyword>
<evidence type="ECO:0000256" key="5">
    <source>
        <dbReference type="ARBA" id="ARBA00023136"/>
    </source>
</evidence>
<evidence type="ECO:0000256" key="1">
    <source>
        <dbReference type="ARBA" id="ARBA00004651"/>
    </source>
</evidence>
<feature type="transmembrane region" description="Helical" evidence="6">
    <location>
        <begin position="7"/>
        <end position="31"/>
    </location>
</feature>
<evidence type="ECO:0000313" key="8">
    <source>
        <dbReference type="Proteomes" id="UP000179807"/>
    </source>
</evidence>
<evidence type="ECO:0000256" key="6">
    <source>
        <dbReference type="SAM" id="Phobius"/>
    </source>
</evidence>
<dbReference type="RefSeq" id="XP_068351796.1">
    <property type="nucleotide sequence ID" value="XM_068509925.1"/>
</dbReference>
<reference evidence="7" key="1">
    <citation type="submission" date="2016-10" db="EMBL/GenBank/DDBJ databases">
        <authorList>
            <person name="Benchimol M."/>
            <person name="Almeida L.G."/>
            <person name="Vasconcelos A.T."/>
            <person name="Perreira-Neves A."/>
            <person name="Rosa I.A."/>
            <person name="Tasca T."/>
            <person name="Bogo M.R."/>
            <person name="de Souza W."/>
        </authorList>
    </citation>
    <scope>NUCLEOTIDE SEQUENCE [LARGE SCALE GENOMIC DNA]</scope>
    <source>
        <strain evidence="7">K</strain>
    </source>
</reference>
<feature type="transmembrane region" description="Helical" evidence="6">
    <location>
        <begin position="199"/>
        <end position="219"/>
    </location>
</feature>
<comment type="caution">
    <text evidence="7">The sequence shown here is derived from an EMBL/GenBank/DDBJ whole genome shotgun (WGS) entry which is preliminary data.</text>
</comment>
<feature type="transmembrane region" description="Helical" evidence="6">
    <location>
        <begin position="43"/>
        <end position="60"/>
    </location>
</feature>
<evidence type="ECO:0000313" key="7">
    <source>
        <dbReference type="EMBL" id="OHS98659.1"/>
    </source>
</evidence>
<evidence type="ECO:0000256" key="2">
    <source>
        <dbReference type="ARBA" id="ARBA00022475"/>
    </source>
</evidence>
<feature type="transmembrane region" description="Helical" evidence="6">
    <location>
        <begin position="305"/>
        <end position="324"/>
    </location>
</feature>
<accession>A0A1J4JM70</accession>
<keyword evidence="8" id="KW-1185">Reference proteome</keyword>
<feature type="transmembrane region" description="Helical" evidence="6">
    <location>
        <begin position="272"/>
        <end position="293"/>
    </location>
</feature>
<evidence type="ECO:0000256" key="4">
    <source>
        <dbReference type="ARBA" id="ARBA00022989"/>
    </source>
</evidence>
<feature type="transmembrane region" description="Helical" evidence="6">
    <location>
        <begin position="392"/>
        <end position="417"/>
    </location>
</feature>
<evidence type="ECO:0000256" key="3">
    <source>
        <dbReference type="ARBA" id="ARBA00022692"/>
    </source>
</evidence>
<protein>
    <submittedName>
        <fullName evidence="7">Arsenical pump membrane protein</fullName>
    </submittedName>
</protein>
<dbReference type="EMBL" id="MLAK01001041">
    <property type="protein sequence ID" value="OHS98659.1"/>
    <property type="molecule type" value="Genomic_DNA"/>
</dbReference>
<feature type="transmembrane region" description="Helical" evidence="6">
    <location>
        <begin position="158"/>
        <end position="179"/>
    </location>
</feature>
<sequence length="458" mass="50176">MAPEYTSAIIIFAVAIVLMLVCAVFFPVINIKLGKVQFGLETYFIFPFIAAIIVIAAKIIDPVEAGKGLWEFSGLNPVGILILFFSMVYISKFLDTTGFFEFTAIYSLSKSGDSSKKLYFIIYAVVSILTIFTSNDVVILTFTPFIHYFSKLAGISPIPFLFAEFFAANTWSMIFIISNPTNVVLGTAFKQSFSDFAKVMTPASIAGGLSNCFVLYLLFHDSINQRFNLKEDLGDPWARVKSKVDMYVSIAFTIIAIILLAVSSSPGFKIEMWMIAGIMACVLLVYNIIIDIINRKKPEKSKLRVIFASLPYPIIPFLLSLFVLVNTLKHKNFFIVIGNWIAPFTASSKPASVIVFGLFSTIAANILNNIPMSVAFAPIIQATTNPPNLGSVYAAVVGSNIGANLTPLGALAGLMWLKILKERDISIRFVDFLKVGLVVTPFCLAVTSAVVSGMSYAI</sequence>
<dbReference type="InterPro" id="IPR000802">
    <property type="entry name" value="Arsenical_pump_ArsB"/>
</dbReference>
<proteinExistence type="predicted"/>
<dbReference type="GO" id="GO:0015105">
    <property type="term" value="F:arsenite transmembrane transporter activity"/>
    <property type="evidence" value="ECO:0007669"/>
    <property type="project" value="InterPro"/>
</dbReference>
<dbReference type="OrthoDB" id="442352at2759"/>
<dbReference type="GeneID" id="94844629"/>
<gene>
    <name evidence="7" type="ORF">TRFO_34874</name>
</gene>
<dbReference type="GO" id="GO:0005886">
    <property type="term" value="C:plasma membrane"/>
    <property type="evidence" value="ECO:0007669"/>
    <property type="project" value="UniProtKB-SubCell"/>
</dbReference>
<feature type="transmembrane region" description="Helical" evidence="6">
    <location>
        <begin position="118"/>
        <end position="146"/>
    </location>
</feature>
<comment type="subcellular location">
    <subcellularLocation>
        <location evidence="1">Cell membrane</location>
        <topology evidence="1">Multi-pass membrane protein</topology>
    </subcellularLocation>
</comment>
<dbReference type="AlphaFoldDB" id="A0A1J4JM70"/>
<organism evidence="7 8">
    <name type="scientific">Tritrichomonas foetus</name>
    <dbReference type="NCBI Taxonomy" id="1144522"/>
    <lineage>
        <taxon>Eukaryota</taxon>
        <taxon>Metamonada</taxon>
        <taxon>Parabasalia</taxon>
        <taxon>Tritrichomonadida</taxon>
        <taxon>Tritrichomonadidae</taxon>
        <taxon>Tritrichomonas</taxon>
    </lineage>
</organism>
<dbReference type="PANTHER" id="PTHR43302">
    <property type="entry name" value="TRANSPORTER ARSB-RELATED"/>
    <property type="match status" value="1"/>
</dbReference>
<dbReference type="Pfam" id="PF02040">
    <property type="entry name" value="ArsB"/>
    <property type="match status" value="1"/>
</dbReference>
<feature type="transmembrane region" description="Helical" evidence="6">
    <location>
        <begin position="72"/>
        <end position="90"/>
    </location>
</feature>
<feature type="transmembrane region" description="Helical" evidence="6">
    <location>
        <begin position="246"/>
        <end position="266"/>
    </location>
</feature>
<dbReference type="PANTHER" id="PTHR43302:SF5">
    <property type="entry name" value="TRANSPORTER ARSB-RELATED"/>
    <property type="match status" value="1"/>
</dbReference>
<name>A0A1J4JM70_9EUKA</name>
<keyword evidence="4 6" id="KW-1133">Transmembrane helix</keyword>
<dbReference type="Proteomes" id="UP000179807">
    <property type="component" value="Unassembled WGS sequence"/>
</dbReference>
<keyword evidence="5 6" id="KW-0472">Membrane</keyword>
<feature type="transmembrane region" description="Helical" evidence="6">
    <location>
        <begin position="429"/>
        <end position="451"/>
    </location>
</feature>
<dbReference type="VEuPathDB" id="TrichDB:TRFO_34874"/>